<accession>A0A923IXS7</accession>
<gene>
    <name evidence="2" type="ORF">HD592_000201</name>
</gene>
<comment type="caution">
    <text evidence="2">The sequence shown here is derived from an EMBL/GenBank/DDBJ whole genome shotgun (WGS) entry which is preliminary data.</text>
</comment>
<protein>
    <submittedName>
        <fullName evidence="2">Uncharacterized protein</fullName>
    </submittedName>
</protein>
<feature type="compositionally biased region" description="Basic and acidic residues" evidence="1">
    <location>
        <begin position="82"/>
        <end position="106"/>
    </location>
</feature>
<keyword evidence="3" id="KW-1185">Reference proteome</keyword>
<evidence type="ECO:0000313" key="2">
    <source>
        <dbReference type="EMBL" id="MBB6333636.1"/>
    </source>
</evidence>
<dbReference type="EMBL" id="JACHMK010000001">
    <property type="protein sequence ID" value="MBB6333636.1"/>
    <property type="molecule type" value="Genomic_DNA"/>
</dbReference>
<organism evidence="2 3">
    <name type="scientific">Schaalia hyovaginalis</name>
    <dbReference type="NCBI Taxonomy" id="29316"/>
    <lineage>
        <taxon>Bacteria</taxon>
        <taxon>Bacillati</taxon>
        <taxon>Actinomycetota</taxon>
        <taxon>Actinomycetes</taxon>
        <taxon>Actinomycetales</taxon>
        <taxon>Actinomycetaceae</taxon>
        <taxon>Schaalia</taxon>
    </lineage>
</organism>
<feature type="region of interest" description="Disordered" evidence="1">
    <location>
        <begin position="62"/>
        <end position="106"/>
    </location>
</feature>
<reference evidence="2" key="1">
    <citation type="submission" date="2020-08" db="EMBL/GenBank/DDBJ databases">
        <title>Sequencing the genomes of 1000 actinobacteria strains.</title>
        <authorList>
            <person name="Klenk H.-P."/>
        </authorList>
    </citation>
    <scope>NUCLEOTIDE SEQUENCE</scope>
    <source>
        <strain evidence="2">DSM 10695</strain>
    </source>
</reference>
<evidence type="ECO:0000256" key="1">
    <source>
        <dbReference type="SAM" id="MobiDB-lite"/>
    </source>
</evidence>
<name>A0A923IXS7_9ACTO</name>
<proteinExistence type="predicted"/>
<evidence type="ECO:0000313" key="3">
    <source>
        <dbReference type="Proteomes" id="UP000617426"/>
    </source>
</evidence>
<sequence>MDLLDLFRGRLTLRRLAVLVKGLPPGSQTGLLEGGPAALSNEASLIRDVGWRIECTILGAMGAKQSQMPPRPEPPEPGWQERAAEKQRKAEAKARAWLARHPEIEN</sequence>
<dbReference type="Proteomes" id="UP000617426">
    <property type="component" value="Unassembled WGS sequence"/>
</dbReference>
<dbReference type="AlphaFoldDB" id="A0A923IXS7"/>